<comment type="subcellular location">
    <subcellularLocation>
        <location evidence="1">Membrane</location>
        <topology evidence="1">Multi-pass membrane protein</topology>
    </subcellularLocation>
</comment>
<name>A0A4S2MJI7_9PEZI</name>
<protein>
    <recommendedName>
        <fullName evidence="9">Integral membrane protein, Mpv17/PMP22 family</fullName>
    </recommendedName>
</protein>
<accession>A0A4S2MJI7</accession>
<evidence type="ECO:0000313" key="7">
    <source>
        <dbReference type="EMBL" id="TGZ77141.1"/>
    </source>
</evidence>
<evidence type="ECO:0000256" key="3">
    <source>
        <dbReference type="ARBA" id="ARBA00022692"/>
    </source>
</evidence>
<dbReference type="Pfam" id="PF04117">
    <property type="entry name" value="Mpv17_PMP22"/>
    <property type="match status" value="1"/>
</dbReference>
<evidence type="ECO:0000256" key="6">
    <source>
        <dbReference type="SAM" id="MobiDB-lite"/>
    </source>
</evidence>
<evidence type="ECO:0000256" key="1">
    <source>
        <dbReference type="ARBA" id="ARBA00004141"/>
    </source>
</evidence>
<dbReference type="EMBL" id="ML220158">
    <property type="protein sequence ID" value="TGZ77141.1"/>
    <property type="molecule type" value="Genomic_DNA"/>
</dbReference>
<dbReference type="GO" id="GO:0005739">
    <property type="term" value="C:mitochondrion"/>
    <property type="evidence" value="ECO:0007669"/>
    <property type="project" value="TreeGrafter"/>
</dbReference>
<dbReference type="InParanoid" id="A0A4S2MJI7"/>
<dbReference type="GO" id="GO:0016020">
    <property type="term" value="C:membrane"/>
    <property type="evidence" value="ECO:0007669"/>
    <property type="project" value="UniProtKB-SubCell"/>
</dbReference>
<evidence type="ECO:0008006" key="9">
    <source>
        <dbReference type="Google" id="ProtNLM"/>
    </source>
</evidence>
<proteinExistence type="inferred from homology"/>
<keyword evidence="8" id="KW-1185">Reference proteome</keyword>
<dbReference type="OrthoDB" id="10267969at2759"/>
<keyword evidence="4" id="KW-1133">Transmembrane helix</keyword>
<gene>
    <name evidence="7" type="ORF">EX30DRAFT_344335</name>
</gene>
<feature type="compositionally biased region" description="Low complexity" evidence="6">
    <location>
        <begin position="8"/>
        <end position="22"/>
    </location>
</feature>
<keyword evidence="3" id="KW-0812">Transmembrane</keyword>
<dbReference type="FunCoup" id="A0A4S2MJI7">
    <property type="interactions" value="11"/>
</dbReference>
<evidence type="ECO:0000256" key="5">
    <source>
        <dbReference type="ARBA" id="ARBA00023136"/>
    </source>
</evidence>
<keyword evidence="5" id="KW-0472">Membrane</keyword>
<evidence type="ECO:0000256" key="4">
    <source>
        <dbReference type="ARBA" id="ARBA00022989"/>
    </source>
</evidence>
<sequence>MRLAVDLATTTAQQATGTPTCQISRLHNPSFSHPPPTARPHTTARNRACKSSLTSFFPLPNNPTHLHRTQPTMDTSHPSPPPSSTSLPFYNSETVNDFRENTHRRLRATVKVLNETWICGWIPVLNALLLAIEMAAVAQLTRKYNSYFDQRPVVTMMVTNTILNGIADTVAQTVTSIRQKAATTPPTSPSYPLEHKIELEMEVLDRKLPHAGPKLIPLDNKPHTLPPPFDFSRLIRFASWGCIIAPFQFKWLQLLQRTFPLQSAAATSATLQAAKRVFFDQTVFAPISLVAFFSYMTFAEGGDVKGARKRLEQAYVPTLKANYVLWPGVQMLNFRVMPLQFQLPFASTVGIAWGTFLSLQNSATEN</sequence>
<dbReference type="STRING" id="341454.A0A4S2MJI7"/>
<evidence type="ECO:0000313" key="8">
    <source>
        <dbReference type="Proteomes" id="UP000298138"/>
    </source>
</evidence>
<reference evidence="7 8" key="1">
    <citation type="submission" date="2019-04" db="EMBL/GenBank/DDBJ databases">
        <title>Comparative genomics and transcriptomics to analyze fruiting body development in filamentous ascomycetes.</title>
        <authorList>
            <consortium name="DOE Joint Genome Institute"/>
            <person name="Lutkenhaus R."/>
            <person name="Traeger S."/>
            <person name="Breuer J."/>
            <person name="Kuo A."/>
            <person name="Lipzen A."/>
            <person name="Pangilinan J."/>
            <person name="Dilworth D."/>
            <person name="Sandor L."/>
            <person name="Poggeler S."/>
            <person name="Barry K."/>
            <person name="Grigoriev I.V."/>
            <person name="Nowrousian M."/>
        </authorList>
    </citation>
    <scope>NUCLEOTIDE SEQUENCE [LARGE SCALE GENOMIC DNA]</scope>
    <source>
        <strain evidence="7 8">CBS 389.68</strain>
    </source>
</reference>
<dbReference type="PANTHER" id="PTHR11266:SF50">
    <property type="entry name" value="VACUOLAR MEMBRANE PROTEIN YOR292C"/>
    <property type="match status" value="1"/>
</dbReference>
<comment type="similarity">
    <text evidence="2">Belongs to the peroxisomal membrane protein PXMP2/4 family.</text>
</comment>
<dbReference type="PANTHER" id="PTHR11266">
    <property type="entry name" value="PEROXISOMAL MEMBRANE PROTEIN 2, PXMP2 MPV17"/>
    <property type="match status" value="1"/>
</dbReference>
<feature type="region of interest" description="Disordered" evidence="6">
    <location>
        <begin position="1"/>
        <end position="90"/>
    </location>
</feature>
<dbReference type="Proteomes" id="UP000298138">
    <property type="component" value="Unassembled WGS sequence"/>
</dbReference>
<organism evidence="7 8">
    <name type="scientific">Ascodesmis nigricans</name>
    <dbReference type="NCBI Taxonomy" id="341454"/>
    <lineage>
        <taxon>Eukaryota</taxon>
        <taxon>Fungi</taxon>
        <taxon>Dikarya</taxon>
        <taxon>Ascomycota</taxon>
        <taxon>Pezizomycotina</taxon>
        <taxon>Pezizomycetes</taxon>
        <taxon>Pezizales</taxon>
        <taxon>Ascodesmidaceae</taxon>
        <taxon>Ascodesmis</taxon>
    </lineage>
</organism>
<dbReference type="AlphaFoldDB" id="A0A4S2MJI7"/>
<dbReference type="InterPro" id="IPR007248">
    <property type="entry name" value="Mpv17_PMP22"/>
</dbReference>
<evidence type="ECO:0000256" key="2">
    <source>
        <dbReference type="ARBA" id="ARBA00006824"/>
    </source>
</evidence>